<dbReference type="AlphaFoldDB" id="A0A1M5K5D7"/>
<dbReference type="GO" id="GO:0016491">
    <property type="term" value="F:oxidoreductase activity"/>
    <property type="evidence" value="ECO:0007669"/>
    <property type="project" value="UniProtKB-KW"/>
</dbReference>
<dbReference type="Gene3D" id="3.50.50.60">
    <property type="entry name" value="FAD/NAD(P)-binding domain"/>
    <property type="match status" value="1"/>
</dbReference>
<keyword evidence="7" id="KW-1185">Reference proteome</keyword>
<evidence type="ECO:0000259" key="5">
    <source>
        <dbReference type="Pfam" id="PF00890"/>
    </source>
</evidence>
<evidence type="ECO:0000256" key="4">
    <source>
        <dbReference type="ARBA" id="ARBA00023002"/>
    </source>
</evidence>
<dbReference type="Pfam" id="PF00890">
    <property type="entry name" value="FAD_binding_2"/>
    <property type="match status" value="1"/>
</dbReference>
<dbReference type="PANTHER" id="PTHR43400:SF10">
    <property type="entry name" value="3-OXOSTEROID 1-DEHYDROGENASE"/>
    <property type="match status" value="1"/>
</dbReference>
<sequence>MSHADRLAYSRSRPCRVSEVPQWDFEADVLVVGFGSAGASAALEARRAGADVLLFEVTAASGGTSALSGGEIYMGGHGGTPIQRHAGFSDDTEDFYRYLVMAGGPNADEAKCRAYADDCAEHYQWLVAQGVRYKNSFIKERIVEPVTDDCLLWSGSEEAYPFSEHAKPCPRGHTPQWMGMGGGKYLMDVLAEQVNKAGVRVQYEARVIALIAEDDNTVRGVVVKIDGVDRYARARGGVVLAAGGFIMNRDMVKKHAPMLLRAQYPLGTVDDGSGVQLGQSVGGAAINMSEGFVTLPWYPPERLIRGIFINERGQRFINEDCYHGRVSHHALQQGGNRIFILLDADSFGEPDFGQHFKITIGATGDTWDEVEAELDLPAGSLTSTVALYNRYAEQGQDPLFRKGAKWLKPLATPPFVALDCRIDHALYTTFTMGGLDTSIDGEVFDDTRRTIPGLYAAGRTTCGLPRWGEGYSSGMSLADATYFGRRAGKRAAAAANAAR</sequence>
<dbReference type="InterPro" id="IPR050315">
    <property type="entry name" value="FAD-oxidoreductase_2"/>
</dbReference>
<keyword evidence="4" id="KW-0560">Oxidoreductase</keyword>
<keyword evidence="2" id="KW-0285">Flavoprotein</keyword>
<evidence type="ECO:0000256" key="3">
    <source>
        <dbReference type="ARBA" id="ARBA00022827"/>
    </source>
</evidence>
<gene>
    <name evidence="6" type="ORF">SAMN04488068_0372</name>
</gene>
<protein>
    <submittedName>
        <fullName evidence="6">Succinate dehydrogenase/fumarate reductase, flavoprotein subunit</fullName>
    </submittedName>
</protein>
<dbReference type="InterPro" id="IPR003953">
    <property type="entry name" value="FAD-dep_OxRdtase_2_FAD-bd"/>
</dbReference>
<dbReference type="EMBL" id="FQWZ01000001">
    <property type="protein sequence ID" value="SHG48052.1"/>
    <property type="molecule type" value="Genomic_DNA"/>
</dbReference>
<evidence type="ECO:0000313" key="7">
    <source>
        <dbReference type="Proteomes" id="UP000199758"/>
    </source>
</evidence>
<dbReference type="NCBIfam" id="NF005510">
    <property type="entry name" value="PRK07121.1-3"/>
    <property type="match status" value="1"/>
</dbReference>
<accession>A0A1M5K5D7</accession>
<dbReference type="OrthoDB" id="337830at2"/>
<feature type="domain" description="FAD-dependent oxidoreductase 2 FAD-binding" evidence="5">
    <location>
        <begin position="28"/>
        <end position="463"/>
    </location>
</feature>
<dbReference type="InterPro" id="IPR027477">
    <property type="entry name" value="Succ_DH/fumarate_Rdtase_cat_sf"/>
</dbReference>
<comment type="cofactor">
    <cofactor evidence="1">
        <name>FAD</name>
        <dbReference type="ChEBI" id="CHEBI:57692"/>
    </cofactor>
</comment>
<dbReference type="SUPFAM" id="SSF51905">
    <property type="entry name" value="FAD/NAD(P)-binding domain"/>
    <property type="match status" value="1"/>
</dbReference>
<reference evidence="6 7" key="1">
    <citation type="submission" date="2016-11" db="EMBL/GenBank/DDBJ databases">
        <authorList>
            <person name="Jaros S."/>
            <person name="Januszkiewicz K."/>
            <person name="Wedrychowicz H."/>
        </authorList>
    </citation>
    <scope>NUCLEOTIDE SEQUENCE [LARGE SCALE GENOMIC DNA]</scope>
    <source>
        <strain evidence="6 7">CGMCC 1.7049</strain>
    </source>
</reference>
<dbReference type="InterPro" id="IPR036188">
    <property type="entry name" value="FAD/NAD-bd_sf"/>
</dbReference>
<evidence type="ECO:0000256" key="2">
    <source>
        <dbReference type="ARBA" id="ARBA00022630"/>
    </source>
</evidence>
<evidence type="ECO:0000256" key="1">
    <source>
        <dbReference type="ARBA" id="ARBA00001974"/>
    </source>
</evidence>
<dbReference type="PANTHER" id="PTHR43400">
    <property type="entry name" value="FUMARATE REDUCTASE"/>
    <property type="match status" value="1"/>
</dbReference>
<dbReference type="GO" id="GO:0008202">
    <property type="term" value="P:steroid metabolic process"/>
    <property type="evidence" value="ECO:0007669"/>
    <property type="project" value="UniProtKB-ARBA"/>
</dbReference>
<dbReference type="Gene3D" id="3.90.700.10">
    <property type="entry name" value="Succinate dehydrogenase/fumarate reductase flavoprotein, catalytic domain"/>
    <property type="match status" value="1"/>
</dbReference>
<evidence type="ECO:0000313" key="6">
    <source>
        <dbReference type="EMBL" id="SHG48052.1"/>
    </source>
</evidence>
<proteinExistence type="predicted"/>
<name>A0A1M5K5D7_9GAMM</name>
<dbReference type="SUPFAM" id="SSF56425">
    <property type="entry name" value="Succinate dehydrogenase/fumarate reductase flavoprotein, catalytic domain"/>
    <property type="match status" value="1"/>
</dbReference>
<organism evidence="6 7">
    <name type="scientific">Hydrocarboniphaga daqingensis</name>
    <dbReference type="NCBI Taxonomy" id="490188"/>
    <lineage>
        <taxon>Bacteria</taxon>
        <taxon>Pseudomonadati</taxon>
        <taxon>Pseudomonadota</taxon>
        <taxon>Gammaproteobacteria</taxon>
        <taxon>Nevskiales</taxon>
        <taxon>Nevskiaceae</taxon>
        <taxon>Hydrocarboniphaga</taxon>
    </lineage>
</organism>
<dbReference type="Proteomes" id="UP000199758">
    <property type="component" value="Unassembled WGS sequence"/>
</dbReference>
<dbReference type="RefSeq" id="WP_072893133.1">
    <property type="nucleotide sequence ID" value="NZ_FQWZ01000001.1"/>
</dbReference>
<dbReference type="STRING" id="490188.SAMN04488068_0372"/>
<keyword evidence="3" id="KW-0274">FAD</keyword>